<dbReference type="InterPro" id="IPR000276">
    <property type="entry name" value="GPCR_Rhodpsn"/>
</dbReference>
<evidence type="ECO:0000313" key="8">
    <source>
        <dbReference type="Proteomes" id="UP000271974"/>
    </source>
</evidence>
<dbReference type="PANTHER" id="PTHR46641">
    <property type="entry name" value="FMRFAMIDE RECEPTOR-RELATED"/>
    <property type="match status" value="1"/>
</dbReference>
<keyword evidence="3 5" id="KW-1133">Transmembrane helix</keyword>
<evidence type="ECO:0000256" key="5">
    <source>
        <dbReference type="SAM" id="Phobius"/>
    </source>
</evidence>
<feature type="non-terminal residue" evidence="7">
    <location>
        <position position="1"/>
    </location>
</feature>
<keyword evidence="4 5" id="KW-0472">Membrane</keyword>
<evidence type="ECO:0000256" key="2">
    <source>
        <dbReference type="ARBA" id="ARBA00022692"/>
    </source>
</evidence>
<dbReference type="PRINTS" id="PR00237">
    <property type="entry name" value="GPCRRHODOPSN"/>
</dbReference>
<gene>
    <name evidence="7" type="ORF">EGW08_006329</name>
</gene>
<feature type="transmembrane region" description="Helical" evidence="5">
    <location>
        <begin position="147"/>
        <end position="170"/>
    </location>
</feature>
<evidence type="ECO:0000256" key="3">
    <source>
        <dbReference type="ARBA" id="ARBA00022989"/>
    </source>
</evidence>
<feature type="transmembrane region" description="Helical" evidence="5">
    <location>
        <begin position="190"/>
        <end position="213"/>
    </location>
</feature>
<keyword evidence="8" id="KW-1185">Reference proteome</keyword>
<evidence type="ECO:0000259" key="6">
    <source>
        <dbReference type="PROSITE" id="PS50262"/>
    </source>
</evidence>
<reference evidence="7 8" key="1">
    <citation type="submission" date="2019-01" db="EMBL/GenBank/DDBJ databases">
        <title>A draft genome assembly of the solar-powered sea slug Elysia chlorotica.</title>
        <authorList>
            <person name="Cai H."/>
            <person name="Li Q."/>
            <person name="Fang X."/>
            <person name="Li J."/>
            <person name="Curtis N.E."/>
            <person name="Altenburger A."/>
            <person name="Shibata T."/>
            <person name="Feng M."/>
            <person name="Maeda T."/>
            <person name="Schwartz J.A."/>
            <person name="Shigenobu S."/>
            <person name="Lundholm N."/>
            <person name="Nishiyama T."/>
            <person name="Yang H."/>
            <person name="Hasebe M."/>
            <person name="Li S."/>
            <person name="Pierce S.K."/>
            <person name="Wang J."/>
        </authorList>
    </citation>
    <scope>NUCLEOTIDE SEQUENCE [LARGE SCALE GENOMIC DNA]</scope>
    <source>
        <strain evidence="7">EC2010</strain>
        <tissue evidence="7">Whole organism of an adult</tissue>
    </source>
</reference>
<protein>
    <recommendedName>
        <fullName evidence="6">G-protein coupled receptors family 1 profile domain-containing protein</fullName>
    </recommendedName>
</protein>
<dbReference type="GO" id="GO:0004930">
    <property type="term" value="F:G protein-coupled receptor activity"/>
    <property type="evidence" value="ECO:0007669"/>
    <property type="project" value="InterPro"/>
</dbReference>
<dbReference type="AlphaFoldDB" id="A0A3S1BDM4"/>
<name>A0A3S1BDM4_ELYCH</name>
<dbReference type="STRING" id="188477.A0A3S1BDM4"/>
<proteinExistence type="predicted"/>
<feature type="non-terminal residue" evidence="7">
    <location>
        <position position="317"/>
    </location>
</feature>
<dbReference type="Pfam" id="PF00001">
    <property type="entry name" value="7tm_1"/>
    <property type="match status" value="1"/>
</dbReference>
<dbReference type="Proteomes" id="UP000271974">
    <property type="component" value="Unassembled WGS sequence"/>
</dbReference>
<dbReference type="PANTHER" id="PTHR46641:SF2">
    <property type="entry name" value="FMRFAMIDE RECEPTOR"/>
    <property type="match status" value="1"/>
</dbReference>
<dbReference type="EMBL" id="RQTK01000156">
    <property type="protein sequence ID" value="RUS85926.1"/>
    <property type="molecule type" value="Genomic_DNA"/>
</dbReference>
<accession>A0A3S1BDM4</accession>
<comment type="caution">
    <text evidence="7">The sequence shown here is derived from an EMBL/GenBank/DDBJ whole genome shotgun (WGS) entry which is preliminary data.</text>
</comment>
<feature type="domain" description="G-protein coupled receptors family 1 profile" evidence="6">
    <location>
        <begin position="54"/>
        <end position="307"/>
    </location>
</feature>
<feature type="transmembrane region" description="Helical" evidence="5">
    <location>
        <begin position="44"/>
        <end position="65"/>
    </location>
</feature>
<keyword evidence="2 5" id="KW-0812">Transmembrane</keyword>
<dbReference type="Gene3D" id="1.20.1070.10">
    <property type="entry name" value="Rhodopsin 7-helix transmembrane proteins"/>
    <property type="match status" value="1"/>
</dbReference>
<dbReference type="PROSITE" id="PS50262">
    <property type="entry name" value="G_PROTEIN_RECEP_F1_2"/>
    <property type="match status" value="1"/>
</dbReference>
<feature type="transmembrane region" description="Helical" evidence="5">
    <location>
        <begin position="244"/>
        <end position="267"/>
    </location>
</feature>
<evidence type="ECO:0000313" key="7">
    <source>
        <dbReference type="EMBL" id="RUS85926.1"/>
    </source>
</evidence>
<dbReference type="SUPFAM" id="SSF81321">
    <property type="entry name" value="Family A G protein-coupled receptor-like"/>
    <property type="match status" value="1"/>
</dbReference>
<comment type="subcellular location">
    <subcellularLocation>
        <location evidence="1">Membrane</location>
    </subcellularLocation>
</comment>
<dbReference type="OrthoDB" id="10029014at2759"/>
<evidence type="ECO:0000256" key="4">
    <source>
        <dbReference type="ARBA" id="ARBA00023136"/>
    </source>
</evidence>
<evidence type="ECO:0000256" key="1">
    <source>
        <dbReference type="ARBA" id="ARBA00004370"/>
    </source>
</evidence>
<organism evidence="7 8">
    <name type="scientific">Elysia chlorotica</name>
    <name type="common">Eastern emerald elysia</name>
    <name type="synonym">Sea slug</name>
    <dbReference type="NCBI Taxonomy" id="188477"/>
    <lineage>
        <taxon>Eukaryota</taxon>
        <taxon>Metazoa</taxon>
        <taxon>Spiralia</taxon>
        <taxon>Lophotrochozoa</taxon>
        <taxon>Mollusca</taxon>
        <taxon>Gastropoda</taxon>
        <taxon>Heterobranchia</taxon>
        <taxon>Euthyneura</taxon>
        <taxon>Panpulmonata</taxon>
        <taxon>Sacoglossa</taxon>
        <taxon>Placobranchoidea</taxon>
        <taxon>Plakobranchidae</taxon>
        <taxon>Elysia</taxon>
    </lineage>
</organism>
<sequence length="317" mass="36591">LNETGTFNISLCFKLQSSSTCSPPTVSDLQRFQAMCSASKTQSYVVFSAALVLGLPGSILALILLGRMPTKPSTLYLRLLAVSDFVALVSLSVTYYEITGYHHVTNLDNLLKWFSRIFQSFSHWLLVLMCVERFVAVRYPLHKARLYTIRITYVTCFAVFLVSSIHFLLFPMTFVIKSLANGNYFFYVTLMYFSIYIFLPMILIVLFTNLTALEIRRSRRRRQSLVMTVSNSLAFKMEAEITRIMFLAVLSFVLFLLPKLLLYIFYIVDLYLLHIEKCPEYMAAFTVSYNTFTSLSYLNHAVNFYIYMLGAPGYRRQ</sequence>
<dbReference type="InterPro" id="IPR052954">
    <property type="entry name" value="GPCR-Ligand_Int"/>
</dbReference>
<dbReference type="InterPro" id="IPR017452">
    <property type="entry name" value="GPCR_Rhodpsn_7TM"/>
</dbReference>
<feature type="transmembrane region" description="Helical" evidence="5">
    <location>
        <begin position="287"/>
        <end position="307"/>
    </location>
</feature>
<feature type="transmembrane region" description="Helical" evidence="5">
    <location>
        <begin position="116"/>
        <end position="135"/>
    </location>
</feature>
<feature type="transmembrane region" description="Helical" evidence="5">
    <location>
        <begin position="77"/>
        <end position="96"/>
    </location>
</feature>
<dbReference type="GO" id="GO:0016020">
    <property type="term" value="C:membrane"/>
    <property type="evidence" value="ECO:0007669"/>
    <property type="project" value="UniProtKB-SubCell"/>
</dbReference>